<feature type="active site" description="Proton donor" evidence="2">
    <location>
        <position position="499"/>
    </location>
</feature>
<dbReference type="EMBL" id="KN847501">
    <property type="protein sequence ID" value="KIW09986.1"/>
    <property type="molecule type" value="Genomic_DNA"/>
</dbReference>
<dbReference type="VEuPathDB" id="FungiDB:PV08_11762"/>
<dbReference type="SUPFAM" id="SSF51905">
    <property type="entry name" value="FAD/NAD(P)-binding domain"/>
    <property type="match status" value="1"/>
</dbReference>
<dbReference type="GeneID" id="27338845"/>
<dbReference type="AlphaFoldDB" id="A0A0D1Y4Z3"/>
<feature type="transmembrane region" description="Helical" evidence="5">
    <location>
        <begin position="7"/>
        <end position="24"/>
    </location>
</feature>
<proteinExistence type="inferred from homology"/>
<dbReference type="Gene3D" id="3.30.560.10">
    <property type="entry name" value="Glucose Oxidase, domain 3"/>
    <property type="match status" value="1"/>
</dbReference>
<dbReference type="PROSITE" id="PS00623">
    <property type="entry name" value="GMC_OXRED_1"/>
    <property type="match status" value="1"/>
</dbReference>
<name>A0A0D1Y4Z3_9EURO</name>
<protein>
    <recommendedName>
        <fullName evidence="6 7">Glucose-methanol-choline oxidoreductase N-terminal domain-containing protein</fullName>
    </recommendedName>
</protein>
<evidence type="ECO:0000256" key="2">
    <source>
        <dbReference type="PIRSR" id="PIRSR000137-1"/>
    </source>
</evidence>
<evidence type="ECO:0000256" key="1">
    <source>
        <dbReference type="ARBA" id="ARBA00010790"/>
    </source>
</evidence>
<keyword evidence="3 4" id="KW-0274">FAD</keyword>
<dbReference type="Pfam" id="PF00732">
    <property type="entry name" value="GMC_oxred_N"/>
    <property type="match status" value="1"/>
</dbReference>
<dbReference type="HOGENOM" id="CLU_002865_6_3_1"/>
<sequence length="566" mass="62722">MSDSYDFIVVGAGAAGAILAWRLAHTKKSPSVLLVEAGGKNDSKSVRIDGERWLHRMVPEQNWSYKTVPVDGFDGNVVDYDRGKGLGGSTAINFSCWTVGPKEDHDEIARVVGDDAWEWANAQERYKRIEAYHGAPPDVPNDVQKYLNPRLKDHGRTGPIQTGFPRTWEQSLRDLMDIWIENGAKANPDHNSGNPIGLSVCTSSAYNGVRSTSADALIGAPSNLHVLTDTEVRRLVFDGTRATAIETFTGRTIHATKEIVLSCGTLDTPRILMHSGIGPRDQLTKFNIPIVRANDHVGKHMKDHHHIVLSYDRAEHTSKRREFYASKELQAAARAQWEQDGSGPLAEFACALGIAYEKLESLYDSPEFRALSPAEQEHLQKPTIPHYEYLINAAHIPHFLDPEHAPTGTSVYVFNLNMKSSGSTVLQSSDPREPLLFDANYFSHPYDKRAAIEATRDVLRMVNSPLFSKDTVAVTLAPKSESDEDILDFWKKTSSSTWHMMGTARMGRTEAEAVVDHDFKVFGVQNVRIADMSVIPIAINCHTQTTAYLAGLTAGDKLVAEYSLDE</sequence>
<dbReference type="InterPro" id="IPR012132">
    <property type="entry name" value="GMC_OxRdtase"/>
</dbReference>
<dbReference type="RefSeq" id="XP_016230202.1">
    <property type="nucleotide sequence ID" value="XM_016386070.1"/>
</dbReference>
<keyword evidence="4" id="KW-0285">Flavoprotein</keyword>
<dbReference type="PANTHER" id="PTHR11552">
    <property type="entry name" value="GLUCOSE-METHANOL-CHOLINE GMC OXIDOREDUCTASE"/>
    <property type="match status" value="1"/>
</dbReference>
<gene>
    <name evidence="8" type="ORF">PV08_11762</name>
</gene>
<dbReference type="InterPro" id="IPR036188">
    <property type="entry name" value="FAD/NAD-bd_sf"/>
</dbReference>
<accession>A0A0D1Y4Z3</accession>
<evidence type="ECO:0000259" key="7">
    <source>
        <dbReference type="PROSITE" id="PS00624"/>
    </source>
</evidence>
<evidence type="ECO:0000256" key="4">
    <source>
        <dbReference type="RuleBase" id="RU003968"/>
    </source>
</evidence>
<evidence type="ECO:0000256" key="5">
    <source>
        <dbReference type="SAM" id="Phobius"/>
    </source>
</evidence>
<evidence type="ECO:0000313" key="9">
    <source>
        <dbReference type="Proteomes" id="UP000053328"/>
    </source>
</evidence>
<dbReference type="Gene3D" id="3.50.50.60">
    <property type="entry name" value="FAD/NAD(P)-binding domain"/>
    <property type="match status" value="1"/>
</dbReference>
<keyword evidence="5" id="KW-0812">Transmembrane</keyword>
<reference evidence="8 9" key="1">
    <citation type="submission" date="2015-01" db="EMBL/GenBank/DDBJ databases">
        <title>The Genome Sequence of Exophiala spinifera CBS89968.</title>
        <authorList>
            <consortium name="The Broad Institute Genomics Platform"/>
            <person name="Cuomo C."/>
            <person name="de Hoog S."/>
            <person name="Gorbushina A."/>
            <person name="Stielow B."/>
            <person name="Teixiera M."/>
            <person name="Abouelleil A."/>
            <person name="Chapman S.B."/>
            <person name="Priest M."/>
            <person name="Young S.K."/>
            <person name="Wortman J."/>
            <person name="Nusbaum C."/>
            <person name="Birren B."/>
        </authorList>
    </citation>
    <scope>NUCLEOTIDE SEQUENCE [LARGE SCALE GENOMIC DNA]</scope>
    <source>
        <strain evidence="8 9">CBS 89968</strain>
    </source>
</reference>
<evidence type="ECO:0000259" key="6">
    <source>
        <dbReference type="PROSITE" id="PS00623"/>
    </source>
</evidence>
<keyword evidence="5" id="KW-1133">Transmembrane helix</keyword>
<feature type="active site" description="Proton acceptor" evidence="2">
    <location>
        <position position="542"/>
    </location>
</feature>
<dbReference type="InterPro" id="IPR007867">
    <property type="entry name" value="GMC_OxRtase_C"/>
</dbReference>
<dbReference type="Proteomes" id="UP000053328">
    <property type="component" value="Unassembled WGS sequence"/>
</dbReference>
<feature type="domain" description="Glucose-methanol-choline oxidoreductase N-terminal" evidence="7">
    <location>
        <begin position="264"/>
        <end position="278"/>
    </location>
</feature>
<feature type="binding site" evidence="3">
    <location>
        <position position="232"/>
    </location>
    <ligand>
        <name>FAD</name>
        <dbReference type="ChEBI" id="CHEBI:57692"/>
    </ligand>
</feature>
<feature type="domain" description="Glucose-methanol-choline oxidoreductase N-terminal" evidence="6">
    <location>
        <begin position="83"/>
        <end position="106"/>
    </location>
</feature>
<comment type="cofactor">
    <cofactor evidence="3">
        <name>FAD</name>
        <dbReference type="ChEBI" id="CHEBI:57692"/>
    </cofactor>
</comment>
<dbReference type="PANTHER" id="PTHR11552:SF134">
    <property type="entry name" value="GLUCOSE-METHANOL-CHOLINE OXIDOREDUCTASE N-TERMINAL DOMAIN-CONTAINING PROTEIN"/>
    <property type="match status" value="1"/>
</dbReference>
<comment type="similarity">
    <text evidence="1 4">Belongs to the GMC oxidoreductase family.</text>
</comment>
<keyword evidence="5" id="KW-0472">Membrane</keyword>
<dbReference type="SUPFAM" id="SSF54373">
    <property type="entry name" value="FAD-linked reductases, C-terminal domain"/>
    <property type="match status" value="1"/>
</dbReference>
<dbReference type="PROSITE" id="PS00624">
    <property type="entry name" value="GMC_OXRED_2"/>
    <property type="match status" value="1"/>
</dbReference>
<dbReference type="GO" id="GO:0016614">
    <property type="term" value="F:oxidoreductase activity, acting on CH-OH group of donors"/>
    <property type="evidence" value="ECO:0007669"/>
    <property type="project" value="InterPro"/>
</dbReference>
<dbReference type="STRING" id="91928.A0A0D1Y4Z3"/>
<evidence type="ECO:0000313" key="8">
    <source>
        <dbReference type="EMBL" id="KIW09986.1"/>
    </source>
</evidence>
<dbReference type="PIRSF" id="PIRSF000137">
    <property type="entry name" value="Alcohol_oxidase"/>
    <property type="match status" value="1"/>
</dbReference>
<dbReference type="GO" id="GO:0050660">
    <property type="term" value="F:flavin adenine dinucleotide binding"/>
    <property type="evidence" value="ECO:0007669"/>
    <property type="project" value="InterPro"/>
</dbReference>
<evidence type="ECO:0000256" key="3">
    <source>
        <dbReference type="PIRSR" id="PIRSR000137-2"/>
    </source>
</evidence>
<keyword evidence="9" id="KW-1185">Reference proteome</keyword>
<dbReference type="InterPro" id="IPR000172">
    <property type="entry name" value="GMC_OxRdtase_N"/>
</dbReference>
<organism evidence="8 9">
    <name type="scientific">Exophiala spinifera</name>
    <dbReference type="NCBI Taxonomy" id="91928"/>
    <lineage>
        <taxon>Eukaryota</taxon>
        <taxon>Fungi</taxon>
        <taxon>Dikarya</taxon>
        <taxon>Ascomycota</taxon>
        <taxon>Pezizomycotina</taxon>
        <taxon>Eurotiomycetes</taxon>
        <taxon>Chaetothyriomycetidae</taxon>
        <taxon>Chaetothyriales</taxon>
        <taxon>Herpotrichiellaceae</taxon>
        <taxon>Exophiala</taxon>
    </lineage>
</organism>
<dbReference type="OrthoDB" id="269227at2759"/>
<feature type="binding site" evidence="3">
    <location>
        <begin position="498"/>
        <end position="499"/>
    </location>
    <ligand>
        <name>FAD</name>
        <dbReference type="ChEBI" id="CHEBI:57692"/>
    </ligand>
</feature>
<dbReference type="Pfam" id="PF05199">
    <property type="entry name" value="GMC_oxred_C"/>
    <property type="match status" value="1"/>
</dbReference>